<gene>
    <name evidence="5" type="ORF">P8C59_000841</name>
</gene>
<accession>A0AAD9HX78</accession>
<dbReference type="InterPro" id="IPR036265">
    <property type="entry name" value="HIT-like_sf"/>
</dbReference>
<feature type="region of interest" description="Disordered" evidence="2">
    <location>
        <begin position="1"/>
        <end position="200"/>
    </location>
</feature>
<dbReference type="InterPro" id="IPR006767">
    <property type="entry name" value="Cwf19-like_C_dom-2"/>
</dbReference>
<reference evidence="5" key="1">
    <citation type="journal article" date="2023" name="Mol. Plant Microbe Interact.">
        <title>Elucidating the Obligate Nature and Biological Capacity of an Invasive Fungal Corn Pathogen.</title>
        <authorList>
            <person name="MacCready J.S."/>
            <person name="Roggenkamp E.M."/>
            <person name="Gdanetz K."/>
            <person name="Chilvers M.I."/>
        </authorList>
    </citation>
    <scope>NUCLEOTIDE SEQUENCE</scope>
    <source>
        <strain evidence="5">PM02</strain>
    </source>
</reference>
<dbReference type="Pfam" id="PF04677">
    <property type="entry name" value="CwfJ_C_1"/>
    <property type="match status" value="1"/>
</dbReference>
<feature type="region of interest" description="Disordered" evidence="2">
    <location>
        <begin position="282"/>
        <end position="304"/>
    </location>
</feature>
<dbReference type="GO" id="GO:0000398">
    <property type="term" value="P:mRNA splicing, via spliceosome"/>
    <property type="evidence" value="ECO:0007669"/>
    <property type="project" value="TreeGrafter"/>
</dbReference>
<feature type="domain" description="Cwf19-like protein C-terminal" evidence="3">
    <location>
        <begin position="611"/>
        <end position="714"/>
    </location>
</feature>
<dbReference type="SUPFAM" id="SSF54197">
    <property type="entry name" value="HIT-like"/>
    <property type="match status" value="1"/>
</dbReference>
<feature type="compositionally biased region" description="Acidic residues" evidence="2">
    <location>
        <begin position="93"/>
        <end position="103"/>
    </location>
</feature>
<feature type="compositionally biased region" description="Basic residues" evidence="2">
    <location>
        <begin position="74"/>
        <end position="87"/>
    </location>
</feature>
<feature type="domain" description="Cwf19-like C-terminal" evidence="4">
    <location>
        <begin position="474"/>
        <end position="602"/>
    </location>
</feature>
<dbReference type="InterPro" id="IPR006768">
    <property type="entry name" value="Cwf19-like_C_dom-1"/>
</dbReference>
<feature type="compositionally biased region" description="Basic residues" evidence="2">
    <location>
        <begin position="30"/>
        <end position="42"/>
    </location>
</feature>
<organism evidence="5 6">
    <name type="scientific">Phyllachora maydis</name>
    <dbReference type="NCBI Taxonomy" id="1825666"/>
    <lineage>
        <taxon>Eukaryota</taxon>
        <taxon>Fungi</taxon>
        <taxon>Dikarya</taxon>
        <taxon>Ascomycota</taxon>
        <taxon>Pezizomycotina</taxon>
        <taxon>Sordariomycetes</taxon>
        <taxon>Sordariomycetidae</taxon>
        <taxon>Phyllachorales</taxon>
        <taxon>Phyllachoraceae</taxon>
        <taxon>Phyllachora</taxon>
    </lineage>
</organism>
<evidence type="ECO:0000259" key="4">
    <source>
        <dbReference type="Pfam" id="PF04677"/>
    </source>
</evidence>
<dbReference type="PANTHER" id="PTHR12072">
    <property type="entry name" value="CWF19, CELL CYCLE CONTROL PROTEIN"/>
    <property type="match status" value="1"/>
</dbReference>
<feature type="compositionally biased region" description="Basic and acidic residues" evidence="2">
    <location>
        <begin position="293"/>
        <end position="303"/>
    </location>
</feature>
<comment type="caution">
    <text evidence="5">The sequence shown here is derived from an EMBL/GenBank/DDBJ whole genome shotgun (WGS) entry which is preliminary data.</text>
</comment>
<dbReference type="Proteomes" id="UP001217918">
    <property type="component" value="Unassembled WGS sequence"/>
</dbReference>
<name>A0AAD9HX78_9PEZI</name>
<dbReference type="Pfam" id="PF04676">
    <property type="entry name" value="CwfJ_C_2"/>
    <property type="match status" value="1"/>
</dbReference>
<dbReference type="AlphaFoldDB" id="A0AAD9HX78"/>
<evidence type="ECO:0000313" key="5">
    <source>
        <dbReference type="EMBL" id="KAK2067076.1"/>
    </source>
</evidence>
<dbReference type="EMBL" id="JAQQPM010000001">
    <property type="protein sequence ID" value="KAK2067076.1"/>
    <property type="molecule type" value="Genomic_DNA"/>
</dbReference>
<evidence type="ECO:0000256" key="2">
    <source>
        <dbReference type="SAM" id="MobiDB-lite"/>
    </source>
</evidence>
<protein>
    <submittedName>
        <fullName evidence="5">Uncharacterized protein</fullName>
    </submittedName>
</protein>
<feature type="compositionally biased region" description="Basic and acidic residues" evidence="2">
    <location>
        <begin position="1"/>
        <end position="29"/>
    </location>
</feature>
<feature type="compositionally biased region" description="Basic and acidic residues" evidence="2">
    <location>
        <begin position="43"/>
        <end position="73"/>
    </location>
</feature>
<feature type="compositionally biased region" description="Basic and acidic residues" evidence="2">
    <location>
        <begin position="157"/>
        <end position="185"/>
    </location>
</feature>
<feature type="compositionally biased region" description="Basic and acidic residues" evidence="2">
    <location>
        <begin position="104"/>
        <end position="132"/>
    </location>
</feature>
<proteinExistence type="inferred from homology"/>
<evidence type="ECO:0000259" key="3">
    <source>
        <dbReference type="Pfam" id="PF04676"/>
    </source>
</evidence>
<sequence length="723" mass="82007">MDSLDDFEKTLAADRAEREAEEKKREEKRERKHRHHHHHRSDRRPGRDRGSERDRERDRERHPRPRDDQDGDHGHRHKRSRHRHSHRSRDGGGDDDDDGDDDDRDTKDRKAADARAERPLPDKERTPGDETRPATPLVRDAWMTAPSALHVDYVQRGAREARKKAAAEEPRQTLHKRELNRRLGQEEEEEGGSGKEEKSITKTRVISYTIGDQGSPWRMTKLKGVYRLAETTGRSIDEVARERFGSLAEFDDAREERNELDRRKVYGEGFVGKEKPTGELYQERLAKPPKATPRHEPRSKQEPEQGLVVVDGSMHPTPVLDRTGLNKMMARLMKAQLRKAPDVEKLQADYDGALAALEASESAAPPADAPVVLDGSHNRMLAGPRGEVKPVETTRGRGRGLVEANDDMSIDDMVREERRTRGQAGGEGRRFAERIAQDARFDDELEYLDENAARLAARVHPSDATLKNVAVAEYQKMARALDACPLCHREDRAPPHDLPAAPVLARGTRVFLTLAPAPELPGAEGGAVVVPVAHHANLLGCDDDEWEELRNFMKALTRLYHDQGRDVLFYEDAAAPRRRRHAALVAVPVPYDQGALAPAFFREAMLAAGDEWAQHPKVIDTGRRARDDGLGRMAFRRSLAREMPYFHVWFSLDGGLGHVVEDTARWPRGDLFAREVIGGMLGCEPDLVKRLARWTRDDPRTDDFRTRWSKFDWTRVLTEGGSY</sequence>
<keyword evidence="6" id="KW-1185">Reference proteome</keyword>
<dbReference type="GO" id="GO:0071014">
    <property type="term" value="C:post-mRNA release spliceosomal complex"/>
    <property type="evidence" value="ECO:0007669"/>
    <property type="project" value="TreeGrafter"/>
</dbReference>
<dbReference type="InterPro" id="IPR040194">
    <property type="entry name" value="Cwf19-like"/>
</dbReference>
<dbReference type="Gene3D" id="3.30.428.10">
    <property type="entry name" value="HIT-like"/>
    <property type="match status" value="1"/>
</dbReference>
<evidence type="ECO:0000313" key="6">
    <source>
        <dbReference type="Proteomes" id="UP001217918"/>
    </source>
</evidence>
<dbReference type="PANTHER" id="PTHR12072:SF5">
    <property type="entry name" value="CWF19-LIKE PROTEIN 2"/>
    <property type="match status" value="1"/>
</dbReference>
<evidence type="ECO:0000256" key="1">
    <source>
        <dbReference type="ARBA" id="ARBA00006795"/>
    </source>
</evidence>
<comment type="similarity">
    <text evidence="1">Belongs to the CWF19 family.</text>
</comment>